<dbReference type="InterPro" id="IPR036956">
    <property type="entry name" value="Impact_N_sf"/>
</dbReference>
<dbReference type="Gene3D" id="3.10.110.10">
    <property type="entry name" value="Ubiquitin Conjugating Enzyme"/>
    <property type="match status" value="1"/>
</dbReference>
<gene>
    <name evidence="9" type="primary">YIH1_0</name>
    <name evidence="9" type="ORF">Cantr_01903</name>
</gene>
<comment type="subcellular location">
    <subcellularLocation>
        <location evidence="1">Cytoplasm</location>
    </subcellularLocation>
</comment>
<dbReference type="GO" id="GO:0006446">
    <property type="term" value="P:regulation of translational initiation"/>
    <property type="evidence" value="ECO:0007669"/>
    <property type="project" value="TreeGrafter"/>
</dbReference>
<evidence type="ECO:0000256" key="1">
    <source>
        <dbReference type="ARBA" id="ARBA00004496"/>
    </source>
</evidence>
<dbReference type="OrthoDB" id="69641at2759"/>
<evidence type="ECO:0000313" key="9">
    <source>
        <dbReference type="EMBL" id="RCK66223.1"/>
    </source>
</evidence>
<evidence type="ECO:0000313" key="10">
    <source>
        <dbReference type="Proteomes" id="UP000253472"/>
    </source>
</evidence>
<dbReference type="InterPro" id="IPR023582">
    <property type="entry name" value="Impact"/>
</dbReference>
<dbReference type="InterPro" id="IPR001498">
    <property type="entry name" value="Impact_N"/>
</dbReference>
<evidence type="ECO:0000256" key="4">
    <source>
        <dbReference type="ARBA" id="ARBA00022491"/>
    </source>
</evidence>
<dbReference type="GO" id="GO:0005737">
    <property type="term" value="C:cytoplasm"/>
    <property type="evidence" value="ECO:0007669"/>
    <property type="project" value="UniProtKB-SubCell"/>
</dbReference>
<keyword evidence="4" id="KW-0678">Repressor</keyword>
<dbReference type="SMART" id="SM00591">
    <property type="entry name" value="RWD"/>
    <property type="match status" value="1"/>
</dbReference>
<dbReference type="PANTHER" id="PTHR16301:SF25">
    <property type="entry name" value="PROTEIN IMPACT"/>
    <property type="match status" value="1"/>
</dbReference>
<organism evidence="9 10">
    <name type="scientific">Candida viswanathii</name>
    <dbReference type="NCBI Taxonomy" id="5486"/>
    <lineage>
        <taxon>Eukaryota</taxon>
        <taxon>Fungi</taxon>
        <taxon>Dikarya</taxon>
        <taxon>Ascomycota</taxon>
        <taxon>Saccharomycotina</taxon>
        <taxon>Pichiomycetes</taxon>
        <taxon>Debaryomycetaceae</taxon>
        <taxon>Candida/Lodderomyces clade</taxon>
        <taxon>Candida</taxon>
    </lineage>
</organism>
<dbReference type="AlphaFoldDB" id="A0A367YJZ9"/>
<evidence type="ECO:0000256" key="2">
    <source>
        <dbReference type="ARBA" id="ARBA00007665"/>
    </source>
</evidence>
<feature type="domain" description="RWD" evidence="8">
    <location>
        <begin position="8"/>
        <end position="106"/>
    </location>
</feature>
<evidence type="ECO:0000256" key="7">
    <source>
        <dbReference type="SAM" id="MobiDB-lite"/>
    </source>
</evidence>
<proteinExistence type="inferred from homology"/>
<dbReference type="InterPro" id="IPR016135">
    <property type="entry name" value="UBQ-conjugating_enzyme/RWD"/>
</dbReference>
<feature type="region of interest" description="Disordered" evidence="7">
    <location>
        <begin position="110"/>
        <end position="130"/>
    </location>
</feature>
<dbReference type="Pfam" id="PF05773">
    <property type="entry name" value="RWD"/>
    <property type="match status" value="1"/>
</dbReference>
<dbReference type="CDD" id="cd23822">
    <property type="entry name" value="RWD_ScYIH1-like"/>
    <property type="match status" value="1"/>
</dbReference>
<dbReference type="STRING" id="5486.A0A367YJZ9"/>
<keyword evidence="6" id="KW-0346">Stress response</keyword>
<sequence length="289" mass="33014">MTVEELQDEIGAIDAIYPETVLTIAPQIYTFKIPQHESLSIQLNFPTTYPDEIPQLLQIINENTSRFADVAYLEKNINEILNRIFIPEQVVMFEFLTELQEFFDKYVEEHPEPTPTLTKPKVETPERTPQPVQIEIPKEVIDPTIGWIQSEQILDRGSTFIGYARKVDSLQQAQDYLNNLITDKKISRAAHNITSWRIKMENGVVYQDCDDDGETAAGGRLLHLLQMMDAWNVIVVVSRWFGGTHIGPDRFKHINSAAREAVIKGKFVNANNDDNENGNSNSNTKKKKK</sequence>
<dbReference type="Gene3D" id="3.30.230.30">
    <property type="entry name" value="Impact, N-terminal domain"/>
    <property type="match status" value="1"/>
</dbReference>
<dbReference type="PROSITE" id="PS50908">
    <property type="entry name" value="RWD"/>
    <property type="match status" value="1"/>
</dbReference>
<reference evidence="9 10" key="1">
    <citation type="submission" date="2018-06" db="EMBL/GenBank/DDBJ databases">
        <title>Whole genome sequencing of Candida tropicalis (genome annotated by CSBL at Korea University).</title>
        <authorList>
            <person name="Ahn J."/>
        </authorList>
    </citation>
    <scope>NUCLEOTIDE SEQUENCE [LARGE SCALE GENOMIC DNA]</scope>
    <source>
        <strain evidence="9 10">ATCC 20962</strain>
    </source>
</reference>
<protein>
    <submittedName>
        <fullName evidence="9">Protein IMPACT</fullName>
    </submittedName>
</protein>
<feature type="region of interest" description="Disordered" evidence="7">
    <location>
        <begin position="269"/>
        <end position="289"/>
    </location>
</feature>
<dbReference type="EMBL" id="QLNQ01000017">
    <property type="protein sequence ID" value="RCK66223.1"/>
    <property type="molecule type" value="Genomic_DNA"/>
</dbReference>
<dbReference type="SUPFAM" id="SSF54211">
    <property type="entry name" value="Ribosomal protein S5 domain 2-like"/>
    <property type="match status" value="1"/>
</dbReference>
<dbReference type="InterPro" id="IPR020568">
    <property type="entry name" value="Ribosomal_Su5_D2-typ_SF"/>
</dbReference>
<keyword evidence="3" id="KW-0963">Cytoplasm</keyword>
<dbReference type="GO" id="GO:0140469">
    <property type="term" value="P:GCN2-mediated signaling"/>
    <property type="evidence" value="ECO:0007669"/>
    <property type="project" value="TreeGrafter"/>
</dbReference>
<evidence type="ECO:0000256" key="5">
    <source>
        <dbReference type="ARBA" id="ARBA00022845"/>
    </source>
</evidence>
<accession>A0A367YJZ9</accession>
<name>A0A367YJZ9_9ASCO</name>
<dbReference type="Pfam" id="PF01205">
    <property type="entry name" value="Impact_N"/>
    <property type="match status" value="1"/>
</dbReference>
<dbReference type="SUPFAM" id="SSF54495">
    <property type="entry name" value="UBC-like"/>
    <property type="match status" value="1"/>
</dbReference>
<evidence type="ECO:0000256" key="3">
    <source>
        <dbReference type="ARBA" id="ARBA00022490"/>
    </source>
</evidence>
<feature type="compositionally biased region" description="Low complexity" evidence="7">
    <location>
        <begin position="269"/>
        <end position="283"/>
    </location>
</feature>
<comment type="caution">
    <text evidence="9">The sequence shown here is derived from an EMBL/GenBank/DDBJ whole genome shotgun (WGS) entry which is preliminary data.</text>
</comment>
<keyword evidence="10" id="KW-1185">Reference proteome</keyword>
<dbReference type="Proteomes" id="UP000253472">
    <property type="component" value="Unassembled WGS sequence"/>
</dbReference>
<dbReference type="InterPro" id="IPR006575">
    <property type="entry name" value="RWD_dom"/>
</dbReference>
<evidence type="ECO:0000259" key="8">
    <source>
        <dbReference type="PROSITE" id="PS50908"/>
    </source>
</evidence>
<dbReference type="PANTHER" id="PTHR16301">
    <property type="entry name" value="IMPACT-RELATED"/>
    <property type="match status" value="1"/>
</dbReference>
<comment type="similarity">
    <text evidence="2">Belongs to the IMPACT family.</text>
</comment>
<evidence type="ECO:0000256" key="6">
    <source>
        <dbReference type="ARBA" id="ARBA00023016"/>
    </source>
</evidence>
<keyword evidence="5" id="KW-0810">Translation regulation</keyword>